<evidence type="ECO:0000313" key="5">
    <source>
        <dbReference type="Proteomes" id="UP000604046"/>
    </source>
</evidence>
<feature type="domain" description="AIG1-type G" evidence="3">
    <location>
        <begin position="61"/>
        <end position="156"/>
    </location>
</feature>
<dbReference type="OrthoDB" id="8954335at2759"/>
<proteinExistence type="predicted"/>
<name>A0A812P6F3_9DINO</name>
<organism evidence="4 5">
    <name type="scientific">Symbiodinium natans</name>
    <dbReference type="NCBI Taxonomy" id="878477"/>
    <lineage>
        <taxon>Eukaryota</taxon>
        <taxon>Sar</taxon>
        <taxon>Alveolata</taxon>
        <taxon>Dinophyceae</taxon>
        <taxon>Suessiales</taxon>
        <taxon>Symbiodiniaceae</taxon>
        <taxon>Symbiodinium</taxon>
    </lineage>
</organism>
<dbReference type="EMBL" id="CAJNDS010002091">
    <property type="protein sequence ID" value="CAE7320098.1"/>
    <property type="molecule type" value="Genomic_DNA"/>
</dbReference>
<reference evidence="4" key="1">
    <citation type="submission" date="2021-02" db="EMBL/GenBank/DDBJ databases">
        <authorList>
            <person name="Dougan E. K."/>
            <person name="Rhodes N."/>
            <person name="Thang M."/>
            <person name="Chan C."/>
        </authorList>
    </citation>
    <scope>NUCLEOTIDE SEQUENCE</scope>
</reference>
<keyword evidence="1" id="KW-0547">Nucleotide-binding</keyword>
<accession>A0A812P6F3</accession>
<protein>
    <recommendedName>
        <fullName evidence="3">AIG1-type G domain-containing protein</fullName>
    </recommendedName>
</protein>
<gene>
    <name evidence="4" type="ORF">SNAT2548_LOCUS16776</name>
</gene>
<sequence>MPRWAASSFILLPLGCFLSPDTQAFAGARRALSEKILELRLGLQVPPSVKDGLFKNDSPTNFLVIGNSGVGKSAILNCLIGDEGVLFPSGISMCEGMTKGCCPQRRDQHRFIDTPGMGDPSIPPERTADEITMALKFDGRYKVIFVLTLEHGRLDAGQLATMKLVLDAAPIKKYGVLLNQLTGPVYEKLSQKHEFERLIEIINMNMPKGKTARNPRFVQLMHEDLLLRDATNKVVNLPEEVVRFIQAVPGVHLAKKRVEAVRTNLWDKEKQAMQTRLQKIDDRLSWVRMWVVRISFAVLVKSGLRRLRRKLDPFY</sequence>
<dbReference type="InterPro" id="IPR027417">
    <property type="entry name" value="P-loop_NTPase"/>
</dbReference>
<dbReference type="AlphaFoldDB" id="A0A812P6F3"/>
<dbReference type="GO" id="GO:0005525">
    <property type="term" value="F:GTP binding"/>
    <property type="evidence" value="ECO:0007669"/>
    <property type="project" value="InterPro"/>
</dbReference>
<dbReference type="SUPFAM" id="SSF52540">
    <property type="entry name" value="P-loop containing nucleoside triphosphate hydrolases"/>
    <property type="match status" value="1"/>
</dbReference>
<dbReference type="Pfam" id="PF04548">
    <property type="entry name" value="AIG1"/>
    <property type="match status" value="1"/>
</dbReference>
<comment type="caution">
    <text evidence="4">The sequence shown here is derived from an EMBL/GenBank/DDBJ whole genome shotgun (WGS) entry which is preliminary data.</text>
</comment>
<evidence type="ECO:0000256" key="1">
    <source>
        <dbReference type="ARBA" id="ARBA00022741"/>
    </source>
</evidence>
<dbReference type="InterPro" id="IPR006703">
    <property type="entry name" value="G_AIG1"/>
</dbReference>
<dbReference type="Gene3D" id="3.40.50.300">
    <property type="entry name" value="P-loop containing nucleotide triphosphate hydrolases"/>
    <property type="match status" value="1"/>
</dbReference>
<keyword evidence="5" id="KW-1185">Reference proteome</keyword>
<evidence type="ECO:0000313" key="4">
    <source>
        <dbReference type="EMBL" id="CAE7320098.1"/>
    </source>
</evidence>
<dbReference type="Proteomes" id="UP000604046">
    <property type="component" value="Unassembled WGS sequence"/>
</dbReference>
<evidence type="ECO:0000256" key="2">
    <source>
        <dbReference type="SAM" id="SignalP"/>
    </source>
</evidence>
<keyword evidence="2" id="KW-0732">Signal</keyword>
<evidence type="ECO:0000259" key="3">
    <source>
        <dbReference type="Pfam" id="PF04548"/>
    </source>
</evidence>
<feature type="chain" id="PRO_5032834292" description="AIG1-type G domain-containing protein" evidence="2">
    <location>
        <begin position="25"/>
        <end position="315"/>
    </location>
</feature>
<feature type="signal peptide" evidence="2">
    <location>
        <begin position="1"/>
        <end position="24"/>
    </location>
</feature>